<dbReference type="EMBL" id="JADOES010000023">
    <property type="protein sequence ID" value="MBT9316267.1"/>
    <property type="molecule type" value="Genomic_DNA"/>
</dbReference>
<feature type="region of interest" description="Disordered" evidence="1">
    <location>
        <begin position="1"/>
        <end position="31"/>
    </location>
</feature>
<keyword evidence="2" id="KW-0472">Membrane</keyword>
<feature type="transmembrane region" description="Helical" evidence="2">
    <location>
        <begin position="263"/>
        <end position="285"/>
    </location>
</feature>
<proteinExistence type="predicted"/>
<dbReference type="AlphaFoldDB" id="A0A947DFQ9"/>
<organism evidence="3 4">
    <name type="scientific">Leptothoe spongobia TAU-MAC 1115</name>
    <dbReference type="NCBI Taxonomy" id="1967444"/>
    <lineage>
        <taxon>Bacteria</taxon>
        <taxon>Bacillati</taxon>
        <taxon>Cyanobacteriota</taxon>
        <taxon>Cyanophyceae</taxon>
        <taxon>Nodosilineales</taxon>
        <taxon>Cymatolegaceae</taxon>
        <taxon>Leptothoe</taxon>
        <taxon>Leptothoe spongobia</taxon>
    </lineage>
</organism>
<sequence length="339" mass="37973">MTTTPHPPSPSPVPDPTTPPVPPPLPKESKFQRFTNSKPVTALKGQGKELWDSVKSPGWIRSVGLMVLGILVYNGTNYQWLGELLSWGGVGLGIYDLWTTKKKIFPGNKDAWISWLGQWIAILVLLILFWQSAHIYTAMARAIFPDQSIIQFGDLGAEAVSKLPLIGWMVASVLKVVAAMLKSMEMTAVGTLAVICYGYIQYAEVAPILLKGDIRIMDRLIDSLSQQQYVNTASNDPKVVKDLAEERNEFYDSYLEDIKNRQLWAYIVDAFVCAIYAPIFVGGYTNVVWNAIRFAFGLNLLDWANIMRVGISLFGFAFVVKRFVKIRREYLLLSGKIIS</sequence>
<reference evidence="3" key="2">
    <citation type="journal article" date="2021" name="Mar. Drugs">
        <title>Genome Reduction and Secondary Metabolism of the Marine Sponge-Associated Cyanobacterium Leptothoe.</title>
        <authorList>
            <person name="Konstantinou D."/>
            <person name="Popin R.V."/>
            <person name="Fewer D.P."/>
            <person name="Sivonen K."/>
            <person name="Gkelis S."/>
        </authorList>
    </citation>
    <scope>NUCLEOTIDE SEQUENCE</scope>
    <source>
        <strain evidence="3">TAU-MAC 1115</strain>
    </source>
</reference>
<feature type="transmembrane region" description="Helical" evidence="2">
    <location>
        <begin position="119"/>
        <end position="143"/>
    </location>
</feature>
<dbReference type="Proteomes" id="UP000717364">
    <property type="component" value="Unassembled WGS sequence"/>
</dbReference>
<comment type="caution">
    <text evidence="3">The sequence shown here is derived from an EMBL/GenBank/DDBJ whole genome shotgun (WGS) entry which is preliminary data.</text>
</comment>
<gene>
    <name evidence="3" type="ORF">IXB50_12625</name>
</gene>
<dbReference type="RefSeq" id="WP_215609335.1">
    <property type="nucleotide sequence ID" value="NZ_JADOES010000023.1"/>
</dbReference>
<protein>
    <submittedName>
        <fullName evidence="3">Uncharacterized protein</fullName>
    </submittedName>
</protein>
<feature type="compositionally biased region" description="Pro residues" evidence="1">
    <location>
        <begin position="1"/>
        <end position="26"/>
    </location>
</feature>
<keyword evidence="4" id="KW-1185">Reference proteome</keyword>
<name>A0A947DFQ9_9CYAN</name>
<evidence type="ECO:0000313" key="4">
    <source>
        <dbReference type="Proteomes" id="UP000717364"/>
    </source>
</evidence>
<keyword evidence="2" id="KW-0812">Transmembrane</keyword>
<evidence type="ECO:0000256" key="1">
    <source>
        <dbReference type="SAM" id="MobiDB-lite"/>
    </source>
</evidence>
<evidence type="ECO:0000256" key="2">
    <source>
        <dbReference type="SAM" id="Phobius"/>
    </source>
</evidence>
<keyword evidence="2" id="KW-1133">Transmembrane helix</keyword>
<reference evidence="3" key="1">
    <citation type="submission" date="2020-11" db="EMBL/GenBank/DDBJ databases">
        <authorList>
            <person name="Konstantinou D."/>
            <person name="Gkelis S."/>
            <person name="Popin R."/>
            <person name="Fewer D."/>
            <person name="Sivonen K."/>
        </authorList>
    </citation>
    <scope>NUCLEOTIDE SEQUENCE</scope>
    <source>
        <strain evidence="3">TAU-MAC 1115</strain>
    </source>
</reference>
<feature type="transmembrane region" description="Helical" evidence="2">
    <location>
        <begin position="80"/>
        <end position="98"/>
    </location>
</feature>
<evidence type="ECO:0000313" key="3">
    <source>
        <dbReference type="EMBL" id="MBT9316267.1"/>
    </source>
</evidence>
<accession>A0A947DFQ9</accession>
<feature type="transmembrane region" description="Helical" evidence="2">
    <location>
        <begin position="305"/>
        <end position="324"/>
    </location>
</feature>